<organism evidence="1 2">
    <name type="scientific">Veillonella magna</name>
    <dbReference type="NCBI Taxonomy" id="464322"/>
    <lineage>
        <taxon>Bacteria</taxon>
        <taxon>Bacillati</taxon>
        <taxon>Bacillota</taxon>
        <taxon>Negativicutes</taxon>
        <taxon>Veillonellales</taxon>
        <taxon>Veillonellaceae</taxon>
        <taxon>Veillonella</taxon>
    </lineage>
</organism>
<reference evidence="1 2" key="1">
    <citation type="journal article" date="2021" name="Sci. Rep.">
        <title>The distribution of antibiotic resistance genes in chicken gut microbiota commensals.</title>
        <authorList>
            <person name="Juricova H."/>
            <person name="Matiasovicova J."/>
            <person name="Kubasova T."/>
            <person name="Cejkova D."/>
            <person name="Rychlik I."/>
        </authorList>
    </citation>
    <scope>NUCLEOTIDE SEQUENCE [LARGE SCALE GENOMIC DNA]</scope>
    <source>
        <strain evidence="1 2">An537</strain>
    </source>
</reference>
<dbReference type="Proteomes" id="UP000707138">
    <property type="component" value="Unassembled WGS sequence"/>
</dbReference>
<accession>A0ABS2GDU3</accession>
<name>A0ABS2GDU3_9FIRM</name>
<proteinExistence type="predicted"/>
<keyword evidence="2" id="KW-1185">Reference proteome</keyword>
<evidence type="ECO:0000313" key="2">
    <source>
        <dbReference type="Proteomes" id="UP000707138"/>
    </source>
</evidence>
<dbReference type="EMBL" id="JACJLA010000002">
    <property type="protein sequence ID" value="MBM6911975.1"/>
    <property type="molecule type" value="Genomic_DNA"/>
</dbReference>
<protein>
    <submittedName>
        <fullName evidence="1">Uncharacterized protein</fullName>
    </submittedName>
</protein>
<evidence type="ECO:0000313" key="1">
    <source>
        <dbReference type="EMBL" id="MBM6911975.1"/>
    </source>
</evidence>
<sequence length="293" mass="33180">MKEKNVIGIASDTTMLLGLNGYIKEDCLIIDDVMCASRKHTLEEDCEAFVHRFSLEGERMAVAAVSAYRCGGMEIPKLSRQEAKDMLHWQLEDTLEWDKDTYYSDFMLTAREEAGEKAGTDYLYWVVLPKVHVDALATGYFRGGGDVRIIDYWPSPLSRVFEETGAKALVWPEGEGWRLTVWRQDICYVSLYSGADEASLRQALQEAEQAIFLVGLSGIDGIYAYTEAVPYDGMSIEASEQVFPETLYNEYGMLSHASYQCTNRAVTYEEKESMLWDMALGLVRRGLGMKTYD</sequence>
<dbReference type="RefSeq" id="WP_205087291.1">
    <property type="nucleotide sequence ID" value="NZ_JACJLA010000002.1"/>
</dbReference>
<comment type="caution">
    <text evidence="1">The sequence shown here is derived from an EMBL/GenBank/DDBJ whole genome shotgun (WGS) entry which is preliminary data.</text>
</comment>
<gene>
    <name evidence="1" type="ORF">H6A01_01355</name>
</gene>